<evidence type="ECO:0000313" key="5">
    <source>
        <dbReference type="Proteomes" id="UP001597205"/>
    </source>
</evidence>
<reference evidence="5" key="1">
    <citation type="journal article" date="2019" name="Int. J. Syst. Evol. Microbiol.">
        <title>The Global Catalogue of Microorganisms (GCM) 10K type strain sequencing project: providing services to taxonomists for standard genome sequencing and annotation.</title>
        <authorList>
            <consortium name="The Broad Institute Genomics Platform"/>
            <consortium name="The Broad Institute Genome Sequencing Center for Infectious Disease"/>
            <person name="Wu L."/>
            <person name="Ma J."/>
        </authorList>
    </citation>
    <scope>NUCLEOTIDE SEQUENCE [LARGE SCALE GENOMIC DNA]</scope>
    <source>
        <strain evidence="5">CCUG 52468</strain>
    </source>
</reference>
<evidence type="ECO:0000256" key="1">
    <source>
        <dbReference type="SAM" id="Phobius"/>
    </source>
</evidence>
<evidence type="ECO:0000313" key="4">
    <source>
        <dbReference type="EMBL" id="MFD1166423.1"/>
    </source>
</evidence>
<evidence type="ECO:0000259" key="2">
    <source>
        <dbReference type="Pfam" id="PF04773"/>
    </source>
</evidence>
<accession>A0ABW3RP02</accession>
<comment type="caution">
    <text evidence="4">The sequence shown here is derived from an EMBL/GenBank/DDBJ whole genome shotgun (WGS) entry which is preliminary data.</text>
</comment>
<gene>
    <name evidence="4" type="ORF">ACFQ2C_12485</name>
</gene>
<keyword evidence="1" id="KW-0472">Membrane</keyword>
<keyword evidence="1" id="KW-0812">Transmembrane</keyword>
<dbReference type="InterPro" id="IPR006860">
    <property type="entry name" value="FecR"/>
</dbReference>
<sequence length="396" mass="45400">MKSSKEVAELIKKYIEGNISSEESIQLNNWIKEKPEHAEFFKSVLSEDEVFEDAFLWIDLKQKNENQWLDDLKKDTLDKIHYKNHSDEKPKSFKWIYYAAAAMLLFGLFLGIKRFQQTNVEEIDIELSDINPGTNKAELILSNGKKLTLRSDKDGIVIDNNLEYSDGTHVLSLENEDLTNMTATIQVPKGGKYQVTLPDGSRVWLNSLSKLEYPLAFKKEGRKVKLEGEGYFQVSKISMDNKRIPFEVESTMQTIEVTGTQFNLSAYPDDAHEVSTLVEGSINVHGGSSKISLKPNQQSINNAGKLVKKDVDVSSYIAWKENKFLFYETELRDVMKGLSRWYDIEVSYQGHIEPTYFYGEIGREKNLSEVLRMIEKSGVKFKLIKSGKTYKLIVIQ</sequence>
<proteinExistence type="predicted"/>
<feature type="transmembrane region" description="Helical" evidence="1">
    <location>
        <begin position="95"/>
        <end position="112"/>
    </location>
</feature>
<dbReference type="Proteomes" id="UP001597205">
    <property type="component" value="Unassembled WGS sequence"/>
</dbReference>
<dbReference type="PANTHER" id="PTHR30273">
    <property type="entry name" value="PERIPLASMIC SIGNAL SENSOR AND SIGMA FACTOR ACTIVATOR FECR-RELATED"/>
    <property type="match status" value="1"/>
</dbReference>
<dbReference type="InterPro" id="IPR032508">
    <property type="entry name" value="FecR_C"/>
</dbReference>
<keyword evidence="5" id="KW-1185">Reference proteome</keyword>
<dbReference type="Pfam" id="PF04773">
    <property type="entry name" value="FecR"/>
    <property type="match status" value="1"/>
</dbReference>
<name>A0ABW3RP02_9SPHI</name>
<evidence type="ECO:0000259" key="3">
    <source>
        <dbReference type="Pfam" id="PF16344"/>
    </source>
</evidence>
<dbReference type="EMBL" id="JBHTKY010000018">
    <property type="protein sequence ID" value="MFD1166423.1"/>
    <property type="molecule type" value="Genomic_DNA"/>
</dbReference>
<protein>
    <submittedName>
        <fullName evidence="4">FecR family protein</fullName>
    </submittedName>
</protein>
<feature type="domain" description="FecR protein" evidence="2">
    <location>
        <begin position="184"/>
        <end position="282"/>
    </location>
</feature>
<dbReference type="Pfam" id="PF16344">
    <property type="entry name" value="FecR_C"/>
    <property type="match status" value="1"/>
</dbReference>
<feature type="domain" description="Protein FecR C-terminal" evidence="3">
    <location>
        <begin position="323"/>
        <end position="387"/>
    </location>
</feature>
<dbReference type="InterPro" id="IPR012373">
    <property type="entry name" value="Ferrdict_sens_TM"/>
</dbReference>
<dbReference type="RefSeq" id="WP_380897074.1">
    <property type="nucleotide sequence ID" value="NZ_JBHTKY010000018.1"/>
</dbReference>
<dbReference type="Gene3D" id="2.60.120.1440">
    <property type="match status" value="1"/>
</dbReference>
<organism evidence="4 5">
    <name type="scientific">Sphingobacterium daejeonense</name>
    <dbReference type="NCBI Taxonomy" id="371142"/>
    <lineage>
        <taxon>Bacteria</taxon>
        <taxon>Pseudomonadati</taxon>
        <taxon>Bacteroidota</taxon>
        <taxon>Sphingobacteriia</taxon>
        <taxon>Sphingobacteriales</taxon>
        <taxon>Sphingobacteriaceae</taxon>
        <taxon>Sphingobacterium</taxon>
    </lineage>
</organism>
<dbReference type="Gene3D" id="3.55.50.30">
    <property type="match status" value="1"/>
</dbReference>
<dbReference type="PANTHER" id="PTHR30273:SF2">
    <property type="entry name" value="PROTEIN FECR"/>
    <property type="match status" value="1"/>
</dbReference>
<keyword evidence="1" id="KW-1133">Transmembrane helix</keyword>